<feature type="binding site" evidence="5">
    <location>
        <position position="52"/>
    </location>
    <ligand>
        <name>glyoxylate</name>
        <dbReference type="ChEBI" id="CHEBI:36655"/>
    </ligand>
</feature>
<feature type="binding site" evidence="5">
    <location>
        <begin position="105"/>
        <end position="107"/>
    </location>
    <ligand>
        <name>FMN</name>
        <dbReference type="ChEBI" id="CHEBI:58210"/>
    </ligand>
</feature>
<feature type="binding site" evidence="5">
    <location>
        <position position="305"/>
    </location>
    <ligand>
        <name>FMN</name>
        <dbReference type="ChEBI" id="CHEBI:58210"/>
    </ligand>
</feature>
<name>A0AAD3Y999_9TREE</name>
<keyword evidence="8" id="KW-1185">Reference proteome</keyword>
<dbReference type="GO" id="GO:0010181">
    <property type="term" value="F:FMN binding"/>
    <property type="evidence" value="ECO:0007669"/>
    <property type="project" value="InterPro"/>
</dbReference>
<evidence type="ECO:0000256" key="2">
    <source>
        <dbReference type="ARBA" id="ARBA00023002"/>
    </source>
</evidence>
<dbReference type="InterPro" id="IPR008259">
    <property type="entry name" value="FMN_hydac_DH_AS"/>
</dbReference>
<gene>
    <name evidence="7" type="ORF">CspeluHIS016_0101730</name>
</gene>
<reference evidence="7" key="1">
    <citation type="journal article" date="2023" name="BMC Genomics">
        <title>Chromosome-level genome assemblies of Cutaneotrichosporon spp. (Trichosporonales, Basidiomycota) reveal imbalanced evolution between nucleotide sequences and chromosome synteny.</title>
        <authorList>
            <person name="Kobayashi Y."/>
            <person name="Kayamori A."/>
            <person name="Aoki K."/>
            <person name="Shiwa Y."/>
            <person name="Matsutani M."/>
            <person name="Fujita N."/>
            <person name="Sugita T."/>
            <person name="Iwasaki W."/>
            <person name="Tanaka N."/>
            <person name="Takashima M."/>
        </authorList>
    </citation>
    <scope>NUCLEOTIDE SEQUENCE</scope>
    <source>
        <strain evidence="7">HIS016</strain>
    </source>
</reference>
<feature type="binding site" evidence="5">
    <location>
        <position position="332"/>
    </location>
    <ligand>
        <name>glyoxylate</name>
        <dbReference type="ChEBI" id="CHEBI:36655"/>
    </ligand>
</feature>
<organism evidence="7 8">
    <name type="scientific">Cutaneotrichosporon spelunceum</name>
    <dbReference type="NCBI Taxonomy" id="1672016"/>
    <lineage>
        <taxon>Eukaryota</taxon>
        <taxon>Fungi</taxon>
        <taxon>Dikarya</taxon>
        <taxon>Basidiomycota</taxon>
        <taxon>Agaricomycotina</taxon>
        <taxon>Tremellomycetes</taxon>
        <taxon>Trichosporonales</taxon>
        <taxon>Trichosporonaceae</taxon>
        <taxon>Cutaneotrichosporon</taxon>
    </lineage>
</organism>
<dbReference type="EMBL" id="BTCM01000001">
    <property type="protein sequence ID" value="GMK53587.1"/>
    <property type="molecule type" value="Genomic_DNA"/>
</dbReference>
<dbReference type="InterPro" id="IPR012133">
    <property type="entry name" value="Alpha-hydoxy_acid_DH_FMN"/>
</dbReference>
<feature type="binding site" evidence="5">
    <location>
        <begin position="360"/>
        <end position="364"/>
    </location>
    <ligand>
        <name>FMN</name>
        <dbReference type="ChEBI" id="CHEBI:58210"/>
    </ligand>
</feature>
<comment type="caution">
    <text evidence="7">The sequence shown here is derived from an EMBL/GenBank/DDBJ whole genome shotgun (WGS) entry which is preliminary data.</text>
</comment>
<dbReference type="SUPFAM" id="SSF51395">
    <property type="entry name" value="FMN-linked oxidoreductases"/>
    <property type="match status" value="1"/>
</dbReference>
<evidence type="ECO:0000256" key="5">
    <source>
        <dbReference type="PIRSR" id="PIRSR000138-2"/>
    </source>
</evidence>
<accession>A0AAD3Y999</accession>
<dbReference type="InterPro" id="IPR000262">
    <property type="entry name" value="FMN-dep_DH"/>
</dbReference>
<dbReference type="Gene3D" id="3.20.20.70">
    <property type="entry name" value="Aldolase class I"/>
    <property type="match status" value="1"/>
</dbReference>
<dbReference type="PANTHER" id="PTHR10578:SF143">
    <property type="entry name" value="FMN-DEPENDENT ALPHA-HYDROXY ACID DEHYDROGENASE PB1A11.03"/>
    <property type="match status" value="1"/>
</dbReference>
<feature type="binding site" evidence="5">
    <location>
        <position position="327"/>
    </location>
    <ligand>
        <name>FMN</name>
        <dbReference type="ChEBI" id="CHEBI:58210"/>
    </ligand>
</feature>
<feature type="binding site" evidence="5">
    <location>
        <position position="158"/>
    </location>
    <ligand>
        <name>FMN</name>
        <dbReference type="ChEBI" id="CHEBI:58210"/>
    </ligand>
</feature>
<dbReference type="PANTHER" id="PTHR10578">
    <property type="entry name" value="S -2-HYDROXY-ACID OXIDASE-RELATED"/>
    <property type="match status" value="1"/>
</dbReference>
<feature type="binding site" evidence="5">
    <location>
        <position position="184"/>
    </location>
    <ligand>
        <name>FMN</name>
        <dbReference type="ChEBI" id="CHEBI:58210"/>
    </ligand>
</feature>
<dbReference type="Proteomes" id="UP001222932">
    <property type="component" value="Unassembled WGS sequence"/>
</dbReference>
<protein>
    <recommendedName>
        <fullName evidence="6">FMN hydroxy acid dehydrogenase domain-containing protein</fullName>
    </recommendedName>
</protein>
<dbReference type="AlphaFoldDB" id="A0AAD3Y999"/>
<comment type="cofactor">
    <cofactor evidence="1">
        <name>FMN</name>
        <dbReference type="ChEBI" id="CHEBI:58210"/>
    </cofactor>
</comment>
<dbReference type="Pfam" id="PF01070">
    <property type="entry name" value="FMN_dh"/>
    <property type="match status" value="1"/>
</dbReference>
<evidence type="ECO:0000256" key="3">
    <source>
        <dbReference type="ARBA" id="ARBA00024042"/>
    </source>
</evidence>
<proteinExistence type="inferred from homology"/>
<feature type="binding site" evidence="5">
    <location>
        <begin position="383"/>
        <end position="384"/>
    </location>
    <ligand>
        <name>FMN</name>
        <dbReference type="ChEBI" id="CHEBI:58210"/>
    </ligand>
</feature>
<feature type="binding site" evidence="5">
    <location>
        <position position="193"/>
    </location>
    <ligand>
        <name>glyoxylate</name>
        <dbReference type="ChEBI" id="CHEBI:36655"/>
    </ligand>
</feature>
<reference evidence="7" key="2">
    <citation type="submission" date="2023-06" db="EMBL/GenBank/DDBJ databases">
        <authorList>
            <person name="Kobayashi Y."/>
            <person name="Kayamori A."/>
            <person name="Aoki K."/>
            <person name="Shiwa Y."/>
            <person name="Fujita N."/>
            <person name="Sugita T."/>
            <person name="Iwasaki W."/>
            <person name="Tanaka N."/>
            <person name="Takashima M."/>
        </authorList>
    </citation>
    <scope>NUCLEOTIDE SEQUENCE</scope>
    <source>
        <strain evidence="7">HIS016</strain>
    </source>
</reference>
<feature type="binding site" evidence="5">
    <location>
        <position position="329"/>
    </location>
    <ligand>
        <name>glyoxylate</name>
        <dbReference type="ChEBI" id="CHEBI:36655"/>
    </ligand>
</feature>
<dbReference type="InterPro" id="IPR013785">
    <property type="entry name" value="Aldolase_TIM"/>
</dbReference>
<keyword evidence="5" id="KW-0288">FMN</keyword>
<feature type="binding site" evidence="5">
    <location>
        <position position="156"/>
    </location>
    <ligand>
        <name>FMN</name>
        <dbReference type="ChEBI" id="CHEBI:58210"/>
    </ligand>
</feature>
<feature type="domain" description="FMN hydroxy acid dehydrogenase" evidence="6">
    <location>
        <begin position="26"/>
        <end position="434"/>
    </location>
</feature>
<evidence type="ECO:0000259" key="6">
    <source>
        <dbReference type="PROSITE" id="PS51349"/>
    </source>
</evidence>
<keyword evidence="2" id="KW-0560">Oxidoreductase</keyword>
<dbReference type="InterPro" id="IPR037396">
    <property type="entry name" value="FMN_HAD"/>
</dbReference>
<comment type="similarity">
    <text evidence="3">Belongs to the FMN-dependent alpha-hydroxy acid dehydrogenase family.</text>
</comment>
<evidence type="ECO:0000313" key="7">
    <source>
        <dbReference type="EMBL" id="GMK53587.1"/>
    </source>
</evidence>
<feature type="binding site" evidence="5">
    <location>
        <position position="134"/>
    </location>
    <ligand>
        <name>FMN</name>
        <dbReference type="ChEBI" id="CHEBI:58210"/>
    </ligand>
</feature>
<dbReference type="PROSITE" id="PS00557">
    <property type="entry name" value="FMN_HYDROXY_ACID_DH_1"/>
    <property type="match status" value="1"/>
</dbReference>
<keyword evidence="5" id="KW-0285">Flavoprotein</keyword>
<dbReference type="GO" id="GO:0016491">
    <property type="term" value="F:oxidoreductase activity"/>
    <property type="evidence" value="ECO:0007669"/>
    <property type="project" value="UniProtKB-KW"/>
</dbReference>
<dbReference type="PIRSF" id="PIRSF000138">
    <property type="entry name" value="Al-hdrx_acd_dh"/>
    <property type="match status" value="1"/>
</dbReference>
<dbReference type="PROSITE" id="PS51349">
    <property type="entry name" value="FMN_HYDROXY_ACID_DH_2"/>
    <property type="match status" value="1"/>
</dbReference>
<evidence type="ECO:0000313" key="8">
    <source>
        <dbReference type="Proteomes" id="UP001222932"/>
    </source>
</evidence>
<feature type="active site" description="Proton acceptor" evidence="4">
    <location>
        <position position="329"/>
    </location>
</feature>
<evidence type="ECO:0000256" key="1">
    <source>
        <dbReference type="ARBA" id="ARBA00001917"/>
    </source>
</evidence>
<evidence type="ECO:0000256" key="4">
    <source>
        <dbReference type="PIRSR" id="PIRSR000138-1"/>
    </source>
</evidence>
<sequence>MQPPKDYGGTGRAIQGKIYTDGAVGHKPKVPTDPLALAFAASSKMAPEGYWYVAGSAGMQRTAEANVAGFERYQIVPHMLRDVRERSTATTVLGTKVPAPVMFAPIGVLEMAHSQAEVAVAKAAASLGVPMVLSTQGSRPMEETAASLGPAPMWYQLYWSNNNDLMRSLVTRAEKAGAKAIVVTLDTHTLGWRTRDLDLGFLPFAKGMGLAQYFSDPVFLDLVKNRVENPPPKDSSAPTPRPTLAALGTLWSQASHYPGNTLSNLVSGYPRAAVETFLDVFPCPGINWKDLDLLKSITKLPIVLKGIQTSSDAELALRYGVDGIVVSNHGGRQVDGAIASIDALEVVARELEGRIPIIFDSGIRSGSDVFKALALGADAVFVGRPWLYGLALDGADGAKVVMERIIAELDITMALAGVKNLGEINRGCIRRAGPAGGAKL</sequence>